<feature type="compositionally biased region" description="Low complexity" evidence="12">
    <location>
        <begin position="48"/>
        <end position="68"/>
    </location>
</feature>
<dbReference type="SUPFAM" id="SSF100879">
    <property type="entry name" value="Lesion bypass DNA polymerase (Y-family), little finger domain"/>
    <property type="match status" value="1"/>
</dbReference>
<evidence type="ECO:0000256" key="9">
    <source>
        <dbReference type="ARBA" id="ARBA00022932"/>
    </source>
</evidence>
<dbReference type="GO" id="GO:0006260">
    <property type="term" value="P:DNA replication"/>
    <property type="evidence" value="ECO:0007669"/>
    <property type="project" value="UniProtKB-KW"/>
</dbReference>
<dbReference type="CDD" id="cd03586">
    <property type="entry name" value="PolY_Pol_IV_kappa"/>
    <property type="match status" value="1"/>
</dbReference>
<dbReference type="InterPro" id="IPR043128">
    <property type="entry name" value="Rev_trsase/Diguanyl_cyclase"/>
</dbReference>
<dbReference type="InterPro" id="IPR022880">
    <property type="entry name" value="DNApol_IV"/>
</dbReference>
<evidence type="ECO:0000256" key="10">
    <source>
        <dbReference type="ARBA" id="ARBA00023204"/>
    </source>
</evidence>
<keyword evidence="6" id="KW-0479">Metal-binding</keyword>
<keyword evidence="3" id="KW-0808">Transferase</keyword>
<dbReference type="GO" id="GO:0042276">
    <property type="term" value="P:error-prone translesion synthesis"/>
    <property type="evidence" value="ECO:0007669"/>
    <property type="project" value="TreeGrafter"/>
</dbReference>
<dbReference type="GO" id="GO:0005634">
    <property type="term" value="C:nucleus"/>
    <property type="evidence" value="ECO:0007669"/>
    <property type="project" value="TreeGrafter"/>
</dbReference>
<dbReference type="Pfam" id="PF11799">
    <property type="entry name" value="IMS_C"/>
    <property type="match status" value="1"/>
</dbReference>
<accession>A0A238FKP5</accession>
<keyword evidence="15" id="KW-1185">Reference proteome</keyword>
<feature type="compositionally biased region" description="Polar residues" evidence="12">
    <location>
        <begin position="842"/>
        <end position="856"/>
    </location>
</feature>
<evidence type="ECO:0000313" key="15">
    <source>
        <dbReference type="Proteomes" id="UP000198372"/>
    </source>
</evidence>
<dbReference type="InterPro" id="IPR017961">
    <property type="entry name" value="DNA_pol_Y-fam_little_finger"/>
</dbReference>
<dbReference type="PANTHER" id="PTHR11076:SF33">
    <property type="entry name" value="DNA POLYMERASE KAPPA"/>
    <property type="match status" value="1"/>
</dbReference>
<feature type="region of interest" description="Disordered" evidence="12">
    <location>
        <begin position="609"/>
        <end position="628"/>
    </location>
</feature>
<feature type="region of interest" description="Disordered" evidence="12">
    <location>
        <begin position="828"/>
        <end position="874"/>
    </location>
</feature>
<keyword evidence="5" id="KW-0235">DNA replication</keyword>
<evidence type="ECO:0000256" key="3">
    <source>
        <dbReference type="ARBA" id="ARBA00022679"/>
    </source>
</evidence>
<evidence type="ECO:0000313" key="14">
    <source>
        <dbReference type="EMBL" id="SCV73369.1"/>
    </source>
</evidence>
<evidence type="ECO:0000256" key="4">
    <source>
        <dbReference type="ARBA" id="ARBA00022695"/>
    </source>
</evidence>
<protein>
    <recommendedName>
        <fullName evidence="2">DNA polymerase kappa</fullName>
        <ecNumber evidence="1">2.7.7.7</ecNumber>
    </recommendedName>
</protein>
<dbReference type="GO" id="GO:0046872">
    <property type="term" value="F:metal ion binding"/>
    <property type="evidence" value="ECO:0007669"/>
    <property type="project" value="UniProtKB-KW"/>
</dbReference>
<dbReference type="InterPro" id="IPR050116">
    <property type="entry name" value="DNA_polymerase-Y"/>
</dbReference>
<gene>
    <name evidence="14" type="ORF">BQ2448_7295</name>
</gene>
<dbReference type="Proteomes" id="UP000198372">
    <property type="component" value="Unassembled WGS sequence"/>
</dbReference>
<feature type="domain" description="UmuC" evidence="13">
    <location>
        <begin position="237"/>
        <end position="419"/>
    </location>
</feature>
<evidence type="ECO:0000256" key="12">
    <source>
        <dbReference type="SAM" id="MobiDB-lite"/>
    </source>
</evidence>
<sequence length="874" mass="95230">MPDAGSPTSSRSTTAADLLPFPSHHDGHHHSSSNIRMTLASTALPSASANASCSSSSSSLSGQHRSVSVPIASTSKANNPTSLARPISPRKTPSPRAPARSQSMVPERVATPIVTTRAVDIVPLTKDPKNKGKAKALDQKEPSVSLMRRLAGPSDQKAGLLRDKDEVKQIIYEASKGSAYFKQQEKRDAELTLKVDAMVSRLEGEVKSRRGNLRAEEAMVDAMIAEMEKTRVLSETIVVVDADAFYASCHQREDPSLVGKAFGVGGGSGGGVLTTASYEARRYGCSSAMAGFVAKRLCPHILFVKPDFSLYTKCSKEIFCILAKYGQISPASLDEAYCSLTDYCEREKCPPAVAAERMRAEILQETGLSVSAGVSPNAMLSKVAAERNKPNGQCVIAPTAEACCEFARSLRIRQVPGIGRVSERVLHAVGVHTVADVYRERGKLFLIREKIGLTFLLSAYLGIGRTEITHANREDRKGISVERTFSASSDLAGFYARLKNIADALAEDCQEAEFSGRTITLKLKYDNYDLISRATTLGPSIYTNDARTLYREGKRLLEKEVEGWKKERAKGNKTKGGDRFALRLIGLRVSNLRDMRALREGKGKIEDWVGQGKRRGPEDGRKKEGSKIQRTKLENDEAMTNIDEAEGIGEGNLGLGGHALKMEDTEPASSDPLWASFDHDLDDDEKDGDEGFLSEIDALASEYGPVDTTFKPFFTAGESLNAKKEAKREGPAPEKDQLRFAEREVLVLSDSDDDDDGDEKDDVGQEGERRKKQLRCPVCFKSFAGSEVALSAHVAAHFDERQASGEFARGFHWRRLTGFSHGKLMGIPRTSSTGKKRKVQSELRQQVTTSKVTVSSRRPAASGVAAGGKLFKPK</sequence>
<feature type="region of interest" description="Disordered" evidence="12">
    <location>
        <begin position="664"/>
        <end position="690"/>
    </location>
</feature>
<dbReference type="Pfam" id="PF00817">
    <property type="entry name" value="IMS"/>
    <property type="match status" value="1"/>
</dbReference>
<keyword evidence="9" id="KW-0239">DNA-directed DNA polymerase</keyword>
<evidence type="ECO:0000256" key="2">
    <source>
        <dbReference type="ARBA" id="ARBA00016178"/>
    </source>
</evidence>
<feature type="compositionally biased region" description="Acidic residues" evidence="12">
    <location>
        <begin position="750"/>
        <end position="761"/>
    </location>
</feature>
<feature type="region of interest" description="Disordered" evidence="12">
    <location>
        <begin position="48"/>
        <end position="105"/>
    </location>
</feature>
<keyword evidence="4" id="KW-0548">Nucleotidyltransferase</keyword>
<reference evidence="15" key="1">
    <citation type="submission" date="2016-09" db="EMBL/GenBank/DDBJ databases">
        <authorList>
            <person name="Jeantristanb JTB J.-T."/>
            <person name="Ricardo R."/>
        </authorList>
    </citation>
    <scope>NUCLEOTIDE SEQUENCE [LARGE SCALE GENOMIC DNA]</scope>
</reference>
<keyword evidence="7" id="KW-0227">DNA damage</keyword>
<feature type="compositionally biased region" description="Acidic residues" evidence="12">
    <location>
        <begin position="680"/>
        <end position="690"/>
    </location>
</feature>
<dbReference type="EMBL" id="FMSP01000018">
    <property type="protein sequence ID" value="SCV73369.1"/>
    <property type="molecule type" value="Genomic_DNA"/>
</dbReference>
<keyword evidence="10" id="KW-0234">DNA repair</keyword>
<organism evidence="14 15">
    <name type="scientific">Microbotryum intermedium</name>
    <dbReference type="NCBI Taxonomy" id="269621"/>
    <lineage>
        <taxon>Eukaryota</taxon>
        <taxon>Fungi</taxon>
        <taxon>Dikarya</taxon>
        <taxon>Basidiomycota</taxon>
        <taxon>Pucciniomycotina</taxon>
        <taxon>Microbotryomycetes</taxon>
        <taxon>Microbotryales</taxon>
        <taxon>Microbotryaceae</taxon>
        <taxon>Microbotryum</taxon>
    </lineage>
</organism>
<dbReference type="EC" id="2.7.7.7" evidence="1"/>
<evidence type="ECO:0000256" key="7">
    <source>
        <dbReference type="ARBA" id="ARBA00022763"/>
    </source>
</evidence>
<comment type="catalytic activity">
    <reaction evidence="11">
        <text>DNA(n) + a 2'-deoxyribonucleoside 5'-triphosphate = DNA(n+1) + diphosphate</text>
        <dbReference type="Rhea" id="RHEA:22508"/>
        <dbReference type="Rhea" id="RHEA-COMP:17339"/>
        <dbReference type="Rhea" id="RHEA-COMP:17340"/>
        <dbReference type="ChEBI" id="CHEBI:33019"/>
        <dbReference type="ChEBI" id="CHEBI:61560"/>
        <dbReference type="ChEBI" id="CHEBI:173112"/>
        <dbReference type="EC" id="2.7.7.7"/>
    </reaction>
</comment>
<dbReference type="FunFam" id="3.30.1490.100:FF:000004">
    <property type="entry name" value="DNA polymerase IV"/>
    <property type="match status" value="1"/>
</dbReference>
<evidence type="ECO:0000256" key="11">
    <source>
        <dbReference type="ARBA" id="ARBA00049244"/>
    </source>
</evidence>
<dbReference type="GO" id="GO:0006281">
    <property type="term" value="P:DNA repair"/>
    <property type="evidence" value="ECO:0007669"/>
    <property type="project" value="UniProtKB-KW"/>
</dbReference>
<dbReference type="Gene3D" id="3.40.1170.60">
    <property type="match status" value="1"/>
</dbReference>
<evidence type="ECO:0000259" key="13">
    <source>
        <dbReference type="PROSITE" id="PS50173"/>
    </source>
</evidence>
<feature type="region of interest" description="Disordered" evidence="12">
    <location>
        <begin position="1"/>
        <end position="32"/>
    </location>
</feature>
<dbReference type="SUPFAM" id="SSF56672">
    <property type="entry name" value="DNA/RNA polymerases"/>
    <property type="match status" value="1"/>
</dbReference>
<dbReference type="GO" id="GO:0003887">
    <property type="term" value="F:DNA-directed DNA polymerase activity"/>
    <property type="evidence" value="ECO:0007669"/>
    <property type="project" value="UniProtKB-KW"/>
</dbReference>
<dbReference type="Gene3D" id="3.30.70.270">
    <property type="match status" value="1"/>
</dbReference>
<feature type="region of interest" description="Disordered" evidence="12">
    <location>
        <begin position="747"/>
        <end position="771"/>
    </location>
</feature>
<dbReference type="OrthoDB" id="1747274at2759"/>
<dbReference type="AlphaFoldDB" id="A0A238FKP5"/>
<dbReference type="GO" id="GO:0070987">
    <property type="term" value="P:error-free translesion synthesis"/>
    <property type="evidence" value="ECO:0007669"/>
    <property type="project" value="UniProtKB-ARBA"/>
</dbReference>
<evidence type="ECO:0000256" key="6">
    <source>
        <dbReference type="ARBA" id="ARBA00022723"/>
    </source>
</evidence>
<proteinExistence type="predicted"/>
<feature type="compositionally biased region" description="Basic and acidic residues" evidence="12">
    <location>
        <begin position="615"/>
        <end position="628"/>
    </location>
</feature>
<feature type="compositionally biased region" description="Polar residues" evidence="12">
    <location>
        <begin position="1"/>
        <end position="15"/>
    </location>
</feature>
<evidence type="ECO:0000256" key="8">
    <source>
        <dbReference type="ARBA" id="ARBA00022842"/>
    </source>
</evidence>
<dbReference type="PANTHER" id="PTHR11076">
    <property type="entry name" value="DNA REPAIR POLYMERASE UMUC / TRANSFERASE FAMILY MEMBER"/>
    <property type="match status" value="1"/>
</dbReference>
<dbReference type="PROSITE" id="PS50173">
    <property type="entry name" value="UMUC"/>
    <property type="match status" value="1"/>
</dbReference>
<feature type="compositionally biased region" description="Polar residues" evidence="12">
    <location>
        <begin position="71"/>
        <end position="82"/>
    </location>
</feature>
<name>A0A238FKP5_9BASI</name>
<dbReference type="STRING" id="269621.A0A238FKP5"/>
<keyword evidence="8" id="KW-0460">Magnesium</keyword>
<dbReference type="InterPro" id="IPR001126">
    <property type="entry name" value="UmuC"/>
</dbReference>
<evidence type="ECO:0000256" key="1">
    <source>
        <dbReference type="ARBA" id="ARBA00012417"/>
    </source>
</evidence>
<dbReference type="InterPro" id="IPR043502">
    <property type="entry name" value="DNA/RNA_pol_sf"/>
</dbReference>
<dbReference type="GO" id="GO:0003684">
    <property type="term" value="F:damaged DNA binding"/>
    <property type="evidence" value="ECO:0007669"/>
    <property type="project" value="InterPro"/>
</dbReference>
<evidence type="ECO:0000256" key="5">
    <source>
        <dbReference type="ARBA" id="ARBA00022705"/>
    </source>
</evidence>
<dbReference type="InterPro" id="IPR036775">
    <property type="entry name" value="DNA_pol_Y-fam_lit_finger_sf"/>
</dbReference>
<dbReference type="Gene3D" id="3.30.1490.100">
    <property type="entry name" value="DNA polymerase, Y-family, little finger domain"/>
    <property type="match status" value="1"/>
</dbReference>
<dbReference type="Gene3D" id="1.10.150.810">
    <property type="match status" value="2"/>
</dbReference>